<evidence type="ECO:0000313" key="9">
    <source>
        <dbReference type="EMBL" id="QCD94517.1"/>
    </source>
</evidence>
<feature type="region of interest" description="Disordered" evidence="7">
    <location>
        <begin position="306"/>
        <end position="355"/>
    </location>
</feature>
<name>A0A4D6M0V1_VIGUN</name>
<feature type="region of interest" description="Disordered" evidence="7">
    <location>
        <begin position="622"/>
        <end position="653"/>
    </location>
</feature>
<dbReference type="GO" id="GO:0003700">
    <property type="term" value="F:DNA-binding transcription factor activity"/>
    <property type="evidence" value="ECO:0007669"/>
    <property type="project" value="InterPro"/>
</dbReference>
<dbReference type="AlphaFoldDB" id="A0A4D6M0V1"/>
<evidence type="ECO:0000256" key="1">
    <source>
        <dbReference type="ARBA" id="ARBA00004123"/>
    </source>
</evidence>
<feature type="compositionally biased region" description="Low complexity" evidence="7">
    <location>
        <begin position="314"/>
        <end position="332"/>
    </location>
</feature>
<dbReference type="GO" id="GO:0009873">
    <property type="term" value="P:ethylene-activated signaling pathway"/>
    <property type="evidence" value="ECO:0007669"/>
    <property type="project" value="InterPro"/>
</dbReference>
<comment type="similarity">
    <text evidence="6">Belongs to the AP2/ERF transcription factor family. ERF subfamily.</text>
</comment>
<dbReference type="PANTHER" id="PTHR31190:SF421">
    <property type="entry name" value="ETHYLENE-RESPONSIVE TRANSCRIPTION FACTOR ERF110"/>
    <property type="match status" value="1"/>
</dbReference>
<dbReference type="EMBL" id="CP039349">
    <property type="protein sequence ID" value="QCD94517.1"/>
    <property type="molecule type" value="Genomic_DNA"/>
</dbReference>
<feature type="compositionally biased region" description="Basic and acidic residues" evidence="7">
    <location>
        <begin position="19"/>
        <end position="37"/>
    </location>
</feature>
<comment type="subcellular location">
    <subcellularLocation>
        <location evidence="1">Nucleus</location>
    </subcellularLocation>
</comment>
<keyword evidence="10" id="KW-1185">Reference proteome</keyword>
<reference evidence="9 10" key="1">
    <citation type="submission" date="2019-04" db="EMBL/GenBank/DDBJ databases">
        <title>An improved genome assembly and genetic linkage map for asparagus bean, Vigna unguiculata ssp. sesquipedialis.</title>
        <authorList>
            <person name="Xia Q."/>
            <person name="Zhang R."/>
            <person name="Dong Y."/>
        </authorList>
    </citation>
    <scope>NUCLEOTIDE SEQUENCE [LARGE SCALE GENOMIC DNA]</scope>
    <source>
        <tissue evidence="9">Leaf</tissue>
    </source>
</reference>
<dbReference type="SMART" id="SM00380">
    <property type="entry name" value="AP2"/>
    <property type="match status" value="1"/>
</dbReference>
<keyword evidence="2" id="KW-0805">Transcription regulation</keyword>
<feature type="region of interest" description="Disordered" evidence="7">
    <location>
        <begin position="107"/>
        <end position="156"/>
    </location>
</feature>
<dbReference type="Pfam" id="PF00847">
    <property type="entry name" value="AP2"/>
    <property type="match status" value="1"/>
</dbReference>
<sequence length="653" mass="69789">MSLLTVAYQRGSGEFIRFTADHGGGDDGGDGYRHDGDGGDGSGGSPGLSFNQGMQQGEVTMQGGSLVSGYNRGDPEFRQMVSALTHVVSSGSDHRSTEWMQQSGYPMMSGFGHAPSSLSRFSSSPSSGPSGVGQKRGREEQETDNTSSSHNLMQQQTTPRLFRTTLGHFVLPSQGDSSSVTEEALTSTITTVSAVTATTTAAVTAVTETSGGEFIRFTADHGGGDDGGDGYRHDGDGGDGSGGSPGLSFNQGMQQGEVTMQGGSLVSGYNRGDPEFRQMVSALTHVVSSGSDHRSTEWMQQSGYPMMSGFGHAPSSLSRFSSSPSSGPSGVGQKRGREEQETDNTSSSHNLMQQQTTPRLFRTTLGHFVLPSQGDSSSVTEEALTSTITTVSAVTATTTAAVTAVTETSGGGGERRRKYRGVRQRPWGKWAAEIRDPHKAARVWLGTFDTEEAAARAYDEAALRFRGNRAKLNFPENVRAVPPLQPFQPATRLTVSDSSTTQFRPLTAAVAAPPFIQPPQMQTSSDLIRDYLQYSQLLQSDFQQQHHHQHQHQQQQQPQPSSLIQQLYYNAQLASLQSPSLLQSSPSFSSSVSPTPFPLFSTSPQFSSASFPMFSTQQMSYFQPLESFPPAGGRPEIPPSTWSDTGGQPPPSG</sequence>
<organism evidence="9 10">
    <name type="scientific">Vigna unguiculata</name>
    <name type="common">Cowpea</name>
    <dbReference type="NCBI Taxonomy" id="3917"/>
    <lineage>
        <taxon>Eukaryota</taxon>
        <taxon>Viridiplantae</taxon>
        <taxon>Streptophyta</taxon>
        <taxon>Embryophyta</taxon>
        <taxon>Tracheophyta</taxon>
        <taxon>Spermatophyta</taxon>
        <taxon>Magnoliopsida</taxon>
        <taxon>eudicotyledons</taxon>
        <taxon>Gunneridae</taxon>
        <taxon>Pentapetalae</taxon>
        <taxon>rosids</taxon>
        <taxon>fabids</taxon>
        <taxon>Fabales</taxon>
        <taxon>Fabaceae</taxon>
        <taxon>Papilionoideae</taxon>
        <taxon>50 kb inversion clade</taxon>
        <taxon>NPAAA clade</taxon>
        <taxon>indigoferoid/millettioid clade</taxon>
        <taxon>Phaseoleae</taxon>
        <taxon>Vigna</taxon>
    </lineage>
</organism>
<dbReference type="PANTHER" id="PTHR31190">
    <property type="entry name" value="DNA-BINDING DOMAIN"/>
    <property type="match status" value="1"/>
</dbReference>
<evidence type="ECO:0000256" key="2">
    <source>
        <dbReference type="ARBA" id="ARBA00023015"/>
    </source>
</evidence>
<feature type="region of interest" description="Disordered" evidence="7">
    <location>
        <begin position="19"/>
        <end position="53"/>
    </location>
</feature>
<dbReference type="InterPro" id="IPR044808">
    <property type="entry name" value="ERF_plant"/>
</dbReference>
<feature type="domain" description="AP2/ERF" evidence="8">
    <location>
        <begin position="418"/>
        <end position="475"/>
    </location>
</feature>
<dbReference type="SUPFAM" id="SSF54171">
    <property type="entry name" value="DNA-binding domain"/>
    <property type="match status" value="1"/>
</dbReference>
<feature type="compositionally biased region" description="Low complexity" evidence="7">
    <location>
        <begin position="115"/>
        <end position="133"/>
    </location>
</feature>
<dbReference type="PRINTS" id="PR00367">
    <property type="entry name" value="ETHRSPELEMNT"/>
</dbReference>
<keyword evidence="4" id="KW-0804">Transcription</keyword>
<evidence type="ECO:0000313" key="10">
    <source>
        <dbReference type="Proteomes" id="UP000501690"/>
    </source>
</evidence>
<evidence type="ECO:0000259" key="8">
    <source>
        <dbReference type="PROSITE" id="PS51032"/>
    </source>
</evidence>
<dbReference type="Proteomes" id="UP000501690">
    <property type="component" value="Linkage Group LG5"/>
</dbReference>
<dbReference type="GO" id="GO:0005634">
    <property type="term" value="C:nucleus"/>
    <property type="evidence" value="ECO:0007669"/>
    <property type="project" value="UniProtKB-SubCell"/>
</dbReference>
<dbReference type="CDD" id="cd00018">
    <property type="entry name" value="AP2"/>
    <property type="match status" value="1"/>
</dbReference>
<evidence type="ECO:0000256" key="5">
    <source>
        <dbReference type="ARBA" id="ARBA00023242"/>
    </source>
</evidence>
<feature type="compositionally biased region" description="Low complexity" evidence="7">
    <location>
        <begin position="552"/>
        <end position="561"/>
    </location>
</feature>
<dbReference type="FunFam" id="3.30.730.10:FF:000001">
    <property type="entry name" value="Ethylene-responsive transcription factor 2"/>
    <property type="match status" value="1"/>
</dbReference>
<dbReference type="Gene3D" id="3.30.730.10">
    <property type="entry name" value="AP2/ERF domain"/>
    <property type="match status" value="1"/>
</dbReference>
<feature type="region of interest" description="Disordered" evidence="7">
    <location>
        <begin position="221"/>
        <end position="250"/>
    </location>
</feature>
<accession>A0A4D6M0V1</accession>
<dbReference type="GO" id="GO:0003677">
    <property type="term" value="F:DNA binding"/>
    <property type="evidence" value="ECO:0007669"/>
    <property type="project" value="UniProtKB-KW"/>
</dbReference>
<proteinExistence type="inferred from homology"/>
<dbReference type="InterPro" id="IPR001471">
    <property type="entry name" value="AP2/ERF_dom"/>
</dbReference>
<feature type="region of interest" description="Disordered" evidence="7">
    <location>
        <begin position="542"/>
        <end position="561"/>
    </location>
</feature>
<dbReference type="PROSITE" id="PS51032">
    <property type="entry name" value="AP2_ERF"/>
    <property type="match status" value="1"/>
</dbReference>
<keyword evidence="5" id="KW-0539">Nucleus</keyword>
<dbReference type="InterPro" id="IPR016177">
    <property type="entry name" value="DNA-bd_dom_sf"/>
</dbReference>
<protein>
    <submittedName>
        <fullName evidence="9">EREBP-like factor</fullName>
    </submittedName>
</protein>
<feature type="compositionally biased region" description="Polar residues" evidence="7">
    <location>
        <begin position="343"/>
        <end position="355"/>
    </location>
</feature>
<evidence type="ECO:0000256" key="3">
    <source>
        <dbReference type="ARBA" id="ARBA00023125"/>
    </source>
</evidence>
<evidence type="ECO:0000256" key="7">
    <source>
        <dbReference type="SAM" id="MobiDB-lite"/>
    </source>
</evidence>
<gene>
    <name evidence="9" type="ORF">DEO72_LG5g2601</name>
</gene>
<feature type="compositionally biased region" description="Basic and acidic residues" evidence="7">
    <location>
        <begin position="221"/>
        <end position="236"/>
    </location>
</feature>
<evidence type="ECO:0000256" key="4">
    <source>
        <dbReference type="ARBA" id="ARBA00023163"/>
    </source>
</evidence>
<dbReference type="InterPro" id="IPR036955">
    <property type="entry name" value="AP2/ERF_dom_sf"/>
</dbReference>
<keyword evidence="3" id="KW-0238">DNA-binding</keyword>
<evidence type="ECO:0000256" key="6">
    <source>
        <dbReference type="ARBA" id="ARBA00024343"/>
    </source>
</evidence>
<feature type="compositionally biased region" description="Polar residues" evidence="7">
    <location>
        <begin position="144"/>
        <end position="156"/>
    </location>
</feature>